<dbReference type="InParanoid" id="A0A4W3GYS7"/>
<dbReference type="InterPro" id="IPR036603">
    <property type="entry name" value="RBP11-like"/>
</dbReference>
<keyword evidence="1" id="KW-0240">DNA-directed RNA polymerase</keyword>
<keyword evidence="4" id="KW-1185">Reference proteome</keyword>
<reference evidence="4" key="1">
    <citation type="journal article" date="2006" name="Science">
        <title>Ancient noncoding elements conserved in the human genome.</title>
        <authorList>
            <person name="Venkatesh B."/>
            <person name="Kirkness E.F."/>
            <person name="Loh Y.H."/>
            <person name="Halpern A.L."/>
            <person name="Lee A.P."/>
            <person name="Johnson J."/>
            <person name="Dandona N."/>
            <person name="Viswanathan L.D."/>
            <person name="Tay A."/>
            <person name="Venter J.C."/>
            <person name="Strausberg R.L."/>
            <person name="Brenner S."/>
        </authorList>
    </citation>
    <scope>NUCLEOTIDE SEQUENCE [LARGE SCALE GENOMIC DNA]</scope>
</reference>
<dbReference type="SUPFAM" id="SSF55257">
    <property type="entry name" value="RBP11-like subunits of RNA polymerase"/>
    <property type="match status" value="1"/>
</dbReference>
<reference evidence="4" key="3">
    <citation type="journal article" date="2014" name="Nature">
        <title>Elephant shark genome provides unique insights into gnathostome evolution.</title>
        <authorList>
            <consortium name="International Elephant Shark Genome Sequencing Consortium"/>
            <person name="Venkatesh B."/>
            <person name="Lee A.P."/>
            <person name="Ravi V."/>
            <person name="Maurya A.K."/>
            <person name="Lian M.M."/>
            <person name="Swann J.B."/>
            <person name="Ohta Y."/>
            <person name="Flajnik M.F."/>
            <person name="Sutoh Y."/>
            <person name="Kasahara M."/>
            <person name="Hoon S."/>
            <person name="Gangu V."/>
            <person name="Roy S.W."/>
            <person name="Irimia M."/>
            <person name="Korzh V."/>
            <person name="Kondrychyn I."/>
            <person name="Lim Z.W."/>
            <person name="Tay B.H."/>
            <person name="Tohari S."/>
            <person name="Kong K.W."/>
            <person name="Ho S."/>
            <person name="Lorente-Galdos B."/>
            <person name="Quilez J."/>
            <person name="Marques-Bonet T."/>
            <person name="Raney B.J."/>
            <person name="Ingham P.W."/>
            <person name="Tay A."/>
            <person name="Hillier L.W."/>
            <person name="Minx P."/>
            <person name="Boehm T."/>
            <person name="Wilson R.K."/>
            <person name="Brenner S."/>
            <person name="Warren W.C."/>
        </authorList>
    </citation>
    <scope>NUCLEOTIDE SEQUENCE [LARGE SCALE GENOMIC DNA]</scope>
</reference>
<dbReference type="GO" id="GO:0046983">
    <property type="term" value="F:protein dimerization activity"/>
    <property type="evidence" value="ECO:0007669"/>
    <property type="project" value="InterPro"/>
</dbReference>
<dbReference type="Gene3D" id="3.30.1360.10">
    <property type="entry name" value="RNA polymerase, RBP11-like subunit"/>
    <property type="match status" value="1"/>
</dbReference>
<dbReference type="GO" id="GO:0000428">
    <property type="term" value="C:DNA-directed RNA polymerase complex"/>
    <property type="evidence" value="ECO:0007669"/>
    <property type="project" value="UniProtKB-KW"/>
</dbReference>
<name>A0A4W3GYS7_CALMI</name>
<reference evidence="3" key="5">
    <citation type="submission" date="2025-09" db="UniProtKB">
        <authorList>
            <consortium name="Ensembl"/>
        </authorList>
    </citation>
    <scope>IDENTIFICATION</scope>
</reference>
<dbReference type="GO" id="GO:0006351">
    <property type="term" value="P:DNA-templated transcription"/>
    <property type="evidence" value="ECO:0007669"/>
    <property type="project" value="InterPro"/>
</dbReference>
<dbReference type="STRING" id="7868.ENSCMIP00000008686"/>
<evidence type="ECO:0000256" key="1">
    <source>
        <dbReference type="ARBA" id="ARBA00022478"/>
    </source>
</evidence>
<proteinExistence type="predicted"/>
<dbReference type="AlphaFoldDB" id="A0A4W3GYS7"/>
<organism evidence="3 4">
    <name type="scientific">Callorhinchus milii</name>
    <name type="common">Ghost shark</name>
    <dbReference type="NCBI Taxonomy" id="7868"/>
    <lineage>
        <taxon>Eukaryota</taxon>
        <taxon>Metazoa</taxon>
        <taxon>Chordata</taxon>
        <taxon>Craniata</taxon>
        <taxon>Vertebrata</taxon>
        <taxon>Chondrichthyes</taxon>
        <taxon>Holocephali</taxon>
        <taxon>Chimaeriformes</taxon>
        <taxon>Callorhinchidae</taxon>
        <taxon>Callorhinchus</taxon>
    </lineage>
</organism>
<evidence type="ECO:0000313" key="4">
    <source>
        <dbReference type="Proteomes" id="UP000314986"/>
    </source>
</evidence>
<reference evidence="4" key="2">
    <citation type="journal article" date="2007" name="PLoS Biol.">
        <title>Survey sequencing and comparative analysis of the elephant shark (Callorhinchus milii) genome.</title>
        <authorList>
            <person name="Venkatesh B."/>
            <person name="Kirkness E.F."/>
            <person name="Loh Y.H."/>
            <person name="Halpern A.L."/>
            <person name="Lee A.P."/>
            <person name="Johnson J."/>
            <person name="Dandona N."/>
            <person name="Viswanathan L.D."/>
            <person name="Tay A."/>
            <person name="Venter J.C."/>
            <person name="Strausberg R.L."/>
            <person name="Brenner S."/>
        </authorList>
    </citation>
    <scope>NUCLEOTIDE SEQUENCE [LARGE SCALE GENOMIC DNA]</scope>
</reference>
<protein>
    <submittedName>
        <fullName evidence="3">Uncharacterized protein</fullName>
    </submittedName>
</protein>
<dbReference type="Proteomes" id="UP000314986">
    <property type="component" value="Unassembled WGS sequence"/>
</dbReference>
<reference evidence="3" key="4">
    <citation type="submission" date="2025-08" db="UniProtKB">
        <authorList>
            <consortium name="Ensembl"/>
        </authorList>
    </citation>
    <scope>IDENTIFICATION</scope>
</reference>
<evidence type="ECO:0000313" key="3">
    <source>
        <dbReference type="Ensembl" id="ENSCMIP00000008686.1"/>
    </source>
</evidence>
<accession>A0A4W3GYS7</accession>
<evidence type="ECO:0000256" key="2">
    <source>
        <dbReference type="ARBA" id="ARBA00023163"/>
    </source>
</evidence>
<keyword evidence="2" id="KW-0804">Transcription</keyword>
<sequence>CGYVISDPNQSKINFHIQTKAKVPSSNPIRKGLQRFLSLCQYVYSTSQQTVKAESNSVPPMEEMEKS</sequence>
<dbReference type="Ensembl" id="ENSCMIT00000008931.1">
    <property type="protein sequence ID" value="ENSCMIP00000008686.1"/>
    <property type="gene ID" value="ENSCMIG00000004658.1"/>
</dbReference>